<accession>A0A4R4EKV2</accession>
<protein>
    <submittedName>
        <fullName evidence="5">MBL fold metallo-hydrolase</fullName>
    </submittedName>
</protein>
<comment type="function">
    <text evidence="2">Counteracts the endogenous Pycsar antiviral defense system. Phosphodiesterase that enables metal-dependent hydrolysis of host cyclic nucleotide Pycsar defense signals such as cCMP and cUMP.</text>
</comment>
<comment type="catalytic activity">
    <reaction evidence="3">
        <text>3',5'-cyclic UMP + H2O = UMP + H(+)</text>
        <dbReference type="Rhea" id="RHEA:70575"/>
        <dbReference type="ChEBI" id="CHEBI:15377"/>
        <dbReference type="ChEBI" id="CHEBI:15378"/>
        <dbReference type="ChEBI" id="CHEBI:57865"/>
        <dbReference type="ChEBI" id="CHEBI:184387"/>
    </reaction>
    <physiologicalReaction direction="left-to-right" evidence="3">
        <dbReference type="Rhea" id="RHEA:70576"/>
    </physiologicalReaction>
</comment>
<sequence length="233" mass="26031">MQVASGVEMLEISANIMGETTVIHPTIIWDEQHVVLVDTGYPGQLDIIRKAMAQAGIPIERLTTIILTHQDIDHIGCLPAIMNEFPHNRIEVLANEIERPYIQGDKLLIKFAHALSQIDSWPEEQRTKLKPVFENPPKGRVDRTLQDGEVLPYCGGLTVINTPGHTPGHISLYHQASQTLIAGDAMFIVDGKLALPDPKTTIDMEAAEESVKKIQEYDYKQMICYHGGLYIRS</sequence>
<dbReference type="OrthoDB" id="9802248at2"/>
<evidence type="ECO:0000313" key="5">
    <source>
        <dbReference type="EMBL" id="TCZ80123.1"/>
    </source>
</evidence>
<dbReference type="InterPro" id="IPR036866">
    <property type="entry name" value="RibonucZ/Hydroxyglut_hydro"/>
</dbReference>
<dbReference type="EMBL" id="SKFG01000002">
    <property type="protein sequence ID" value="TCZ80123.1"/>
    <property type="molecule type" value="Genomic_DNA"/>
</dbReference>
<dbReference type="SMART" id="SM00849">
    <property type="entry name" value="Lactamase_B"/>
    <property type="match status" value="1"/>
</dbReference>
<comment type="caution">
    <text evidence="5">The sequence shown here is derived from an EMBL/GenBank/DDBJ whole genome shotgun (WGS) entry which is preliminary data.</text>
</comment>
<feature type="domain" description="Metallo-beta-lactamase" evidence="4">
    <location>
        <begin position="22"/>
        <end position="226"/>
    </location>
</feature>
<dbReference type="InterPro" id="IPR001279">
    <property type="entry name" value="Metallo-B-lactamas"/>
</dbReference>
<dbReference type="PANTHER" id="PTHR42951">
    <property type="entry name" value="METALLO-BETA-LACTAMASE DOMAIN-CONTAINING"/>
    <property type="match status" value="1"/>
</dbReference>
<organism evidence="5 6">
    <name type="scientific">Paenibacillus albiflavus</name>
    <dbReference type="NCBI Taxonomy" id="2545760"/>
    <lineage>
        <taxon>Bacteria</taxon>
        <taxon>Bacillati</taxon>
        <taxon>Bacillota</taxon>
        <taxon>Bacilli</taxon>
        <taxon>Bacillales</taxon>
        <taxon>Paenibacillaceae</taxon>
        <taxon>Paenibacillus</taxon>
    </lineage>
</organism>
<comment type="catalytic activity">
    <reaction evidence="1">
        <text>3',5'-cyclic CMP + H2O = CMP + H(+)</text>
        <dbReference type="Rhea" id="RHEA:72675"/>
        <dbReference type="ChEBI" id="CHEBI:15377"/>
        <dbReference type="ChEBI" id="CHEBI:15378"/>
        <dbReference type="ChEBI" id="CHEBI:58003"/>
        <dbReference type="ChEBI" id="CHEBI:60377"/>
    </reaction>
    <physiologicalReaction direction="left-to-right" evidence="1">
        <dbReference type="Rhea" id="RHEA:72676"/>
    </physiologicalReaction>
</comment>
<dbReference type="SUPFAM" id="SSF56281">
    <property type="entry name" value="Metallo-hydrolase/oxidoreductase"/>
    <property type="match status" value="1"/>
</dbReference>
<dbReference type="RefSeq" id="WP_132416769.1">
    <property type="nucleotide sequence ID" value="NZ_SKFG01000002.1"/>
</dbReference>
<keyword evidence="6" id="KW-1185">Reference proteome</keyword>
<evidence type="ECO:0000256" key="2">
    <source>
        <dbReference type="ARBA" id="ARBA00034301"/>
    </source>
</evidence>
<dbReference type="GO" id="GO:0016787">
    <property type="term" value="F:hydrolase activity"/>
    <property type="evidence" value="ECO:0007669"/>
    <property type="project" value="UniProtKB-KW"/>
</dbReference>
<dbReference type="Proteomes" id="UP000295418">
    <property type="component" value="Unassembled WGS sequence"/>
</dbReference>
<name>A0A4R4EKV2_9BACL</name>
<dbReference type="Gene3D" id="3.60.15.10">
    <property type="entry name" value="Ribonuclease Z/Hydroxyacylglutathione hydrolase-like"/>
    <property type="match status" value="1"/>
</dbReference>
<dbReference type="PANTHER" id="PTHR42951:SF15">
    <property type="entry name" value="METALLO-BETA-LACTAMASE SUPERFAMILY PROTEIN"/>
    <property type="match status" value="1"/>
</dbReference>
<evidence type="ECO:0000313" key="6">
    <source>
        <dbReference type="Proteomes" id="UP000295418"/>
    </source>
</evidence>
<dbReference type="InterPro" id="IPR050855">
    <property type="entry name" value="NDM-1-like"/>
</dbReference>
<proteinExistence type="predicted"/>
<dbReference type="AlphaFoldDB" id="A0A4R4EKV2"/>
<dbReference type="CDD" id="cd07721">
    <property type="entry name" value="yflN-like_MBL-fold"/>
    <property type="match status" value="1"/>
</dbReference>
<evidence type="ECO:0000256" key="1">
    <source>
        <dbReference type="ARBA" id="ARBA00034221"/>
    </source>
</evidence>
<keyword evidence="5" id="KW-0378">Hydrolase</keyword>
<gene>
    <name evidence="5" type="ORF">E0485_04520</name>
</gene>
<reference evidence="5 6" key="1">
    <citation type="submission" date="2019-03" db="EMBL/GenBank/DDBJ databases">
        <authorList>
            <person name="Kim M.K.M."/>
        </authorList>
    </citation>
    <scope>NUCLEOTIDE SEQUENCE [LARGE SCALE GENOMIC DNA]</scope>
    <source>
        <strain evidence="5 6">18JY21-1</strain>
    </source>
</reference>
<evidence type="ECO:0000259" key="4">
    <source>
        <dbReference type="SMART" id="SM00849"/>
    </source>
</evidence>
<evidence type="ECO:0000256" key="3">
    <source>
        <dbReference type="ARBA" id="ARBA00048505"/>
    </source>
</evidence>
<dbReference type="Pfam" id="PF00753">
    <property type="entry name" value="Lactamase_B"/>
    <property type="match status" value="1"/>
</dbReference>